<reference evidence="13 14" key="1">
    <citation type="journal article" date="2015" name="Parasit. Vectors">
        <title>Draft genome of the scabies mite.</title>
        <authorList>
            <person name="Rider S.D.Jr."/>
            <person name="Morgan M.S."/>
            <person name="Arlian L.G."/>
        </authorList>
    </citation>
    <scope>NUCLEOTIDE SEQUENCE [LARGE SCALE GENOMIC DNA]</scope>
    <source>
        <strain evidence="13">Arlian Lab</strain>
    </source>
</reference>
<dbReference type="GO" id="GO:0005634">
    <property type="term" value="C:nucleus"/>
    <property type="evidence" value="ECO:0007669"/>
    <property type="project" value="UniProtKB-SubCell"/>
</dbReference>
<comment type="cofactor">
    <cofactor evidence="12">
        <name>Fe(2+)</name>
        <dbReference type="ChEBI" id="CHEBI:29033"/>
    </cofactor>
    <cofactor evidence="12">
        <name>Ni(2+)</name>
        <dbReference type="ChEBI" id="CHEBI:49786"/>
    </cofactor>
    <text evidence="12">Binds either 1 Fe or Ni cation per monomer. Iron-binding promotes an acireductone dioxygenase reaction producing 2-keto-4-methylthiobutyrate, while nickel-binding promotes an acireductone dioxygenase reaction producing 3-(methylsulfanyl)propanoate.</text>
</comment>
<keyword evidence="3 12" id="KW-0963">Cytoplasm</keyword>
<evidence type="ECO:0000256" key="12">
    <source>
        <dbReference type="HAMAP-Rule" id="MF_03154"/>
    </source>
</evidence>
<dbReference type="OrthoDB" id="1867259at2759"/>
<organism evidence="13 14">
    <name type="scientific">Sarcoptes scabiei</name>
    <name type="common">Itch mite</name>
    <name type="synonym">Acarus scabiei</name>
    <dbReference type="NCBI Taxonomy" id="52283"/>
    <lineage>
        <taxon>Eukaryota</taxon>
        <taxon>Metazoa</taxon>
        <taxon>Ecdysozoa</taxon>
        <taxon>Arthropoda</taxon>
        <taxon>Chelicerata</taxon>
        <taxon>Arachnida</taxon>
        <taxon>Acari</taxon>
        <taxon>Acariformes</taxon>
        <taxon>Sarcoptiformes</taxon>
        <taxon>Astigmata</taxon>
        <taxon>Psoroptidia</taxon>
        <taxon>Sarcoptoidea</taxon>
        <taxon>Sarcoptidae</taxon>
        <taxon>Sarcoptinae</taxon>
        <taxon>Sarcoptes</taxon>
    </lineage>
</organism>
<evidence type="ECO:0000256" key="11">
    <source>
        <dbReference type="ARBA" id="ARBA00023242"/>
    </source>
</evidence>
<dbReference type="EC" id="1.13.11.54" evidence="12"/>
<dbReference type="GO" id="GO:0010309">
    <property type="term" value="F:acireductone dioxygenase [iron(II)-requiring] activity"/>
    <property type="evidence" value="ECO:0007669"/>
    <property type="project" value="UniProtKB-UniRule"/>
</dbReference>
<evidence type="ECO:0000256" key="4">
    <source>
        <dbReference type="ARBA" id="ARBA00022596"/>
    </source>
</evidence>
<dbReference type="InterPro" id="IPR014710">
    <property type="entry name" value="RmlC-like_jellyroll"/>
</dbReference>
<name>A0A131ZWX0_SARSC</name>
<dbReference type="AlphaFoldDB" id="A0A131ZWX0"/>
<dbReference type="PANTHER" id="PTHR23418">
    <property type="entry name" value="ACIREDUCTONE DIOXYGENASE"/>
    <property type="match status" value="1"/>
</dbReference>
<dbReference type="Proteomes" id="UP000616769">
    <property type="component" value="Unassembled WGS sequence"/>
</dbReference>
<dbReference type="UniPathway" id="UPA00904">
    <property type="reaction ID" value="UER00878"/>
</dbReference>
<evidence type="ECO:0000256" key="9">
    <source>
        <dbReference type="ARBA" id="ARBA00023004"/>
    </source>
</evidence>
<dbReference type="InterPro" id="IPR004313">
    <property type="entry name" value="ARD"/>
</dbReference>
<keyword evidence="11 12" id="KW-0539">Nucleus</keyword>
<comment type="pathway">
    <text evidence="12">Amino-acid biosynthesis; L-methionine biosynthesis via salvage pathway; L-methionine from S-methyl-5-thio-alpha-D-ribose 1-phosphate: step 5/6.</text>
</comment>
<evidence type="ECO:0000256" key="7">
    <source>
        <dbReference type="ARBA" id="ARBA00022964"/>
    </source>
</evidence>
<feature type="binding site" evidence="12">
    <location>
        <position position="93"/>
    </location>
    <ligand>
        <name>Ni(2+)</name>
        <dbReference type="ChEBI" id="CHEBI:49786"/>
        <note>for nickel-dependent acireductone dioxygenase activity</note>
    </ligand>
</feature>
<dbReference type="InterPro" id="IPR011051">
    <property type="entry name" value="RmlC_Cupin_sf"/>
</dbReference>
<dbReference type="GO" id="GO:0019509">
    <property type="term" value="P:L-methionine salvage from methylthioadenosine"/>
    <property type="evidence" value="ECO:0007669"/>
    <property type="project" value="UniProtKB-UniRule"/>
</dbReference>
<feature type="binding site" evidence="12">
    <location>
        <position position="97"/>
    </location>
    <ligand>
        <name>Fe(2+)</name>
        <dbReference type="ChEBI" id="CHEBI:29033"/>
        <note>for iron-dependent acireductone dioxygenase activity</note>
    </ligand>
</feature>
<evidence type="ECO:0000256" key="1">
    <source>
        <dbReference type="ARBA" id="ARBA00000428"/>
    </source>
</evidence>
<keyword evidence="5 12" id="KW-0028">Amino-acid biosynthesis</keyword>
<gene>
    <name evidence="13" type="ORF">QR98_0015910</name>
</gene>
<dbReference type="SUPFAM" id="SSF51182">
    <property type="entry name" value="RmlC-like cupins"/>
    <property type="match status" value="1"/>
</dbReference>
<feature type="binding site" evidence="12">
    <location>
        <position position="136"/>
    </location>
    <ligand>
        <name>Fe(2+)</name>
        <dbReference type="ChEBI" id="CHEBI:29033"/>
        <note>for iron-dependent acireductone dioxygenase activity</note>
    </ligand>
</feature>
<dbReference type="GO" id="GO:0005886">
    <property type="term" value="C:plasma membrane"/>
    <property type="evidence" value="ECO:0007669"/>
    <property type="project" value="UniProtKB-SubCell"/>
</dbReference>
<evidence type="ECO:0000256" key="2">
    <source>
        <dbReference type="ARBA" id="ARBA00004413"/>
    </source>
</evidence>
<accession>A0A131ZWX0</accession>
<dbReference type="VEuPathDB" id="VectorBase:SSCA001594"/>
<comment type="subcellular location">
    <subcellularLocation>
        <location evidence="2">Cell membrane</location>
        <topology evidence="2">Peripheral membrane protein</topology>
        <orientation evidence="2">Cytoplasmic side</orientation>
    </subcellularLocation>
    <subcellularLocation>
        <location evidence="12">Cytoplasm</location>
    </subcellularLocation>
    <subcellularLocation>
        <location evidence="12">Nucleus</location>
    </subcellularLocation>
</comment>
<dbReference type="InterPro" id="IPR027496">
    <property type="entry name" value="ARD_euk"/>
</dbReference>
<feature type="binding site" evidence="12">
    <location>
        <position position="97"/>
    </location>
    <ligand>
        <name>Ni(2+)</name>
        <dbReference type="ChEBI" id="CHEBI:49786"/>
        <note>for nickel-dependent acireductone dioxygenase activity</note>
    </ligand>
</feature>
<dbReference type="EC" id="1.13.11.53" evidence="12"/>
<feature type="binding site" evidence="12">
    <location>
        <position position="91"/>
    </location>
    <ligand>
        <name>Ni(2+)</name>
        <dbReference type="ChEBI" id="CHEBI:49786"/>
        <note>for nickel-dependent acireductone dioxygenase activity</note>
    </ligand>
</feature>
<dbReference type="Gene3D" id="2.60.120.10">
    <property type="entry name" value="Jelly Rolls"/>
    <property type="match status" value="1"/>
</dbReference>
<evidence type="ECO:0000256" key="3">
    <source>
        <dbReference type="ARBA" id="ARBA00022490"/>
    </source>
</evidence>
<dbReference type="HAMAP" id="MF_03154">
    <property type="entry name" value="Salvage_MtnD_euk"/>
    <property type="match status" value="1"/>
</dbReference>
<dbReference type="EMBL" id="JXLN01004287">
    <property type="protein sequence ID" value="KPM03161.1"/>
    <property type="molecule type" value="Genomic_DNA"/>
</dbReference>
<proteinExistence type="inferred from homology"/>
<comment type="similarity">
    <text evidence="12">Belongs to the acireductone dioxygenase (ARD) family.</text>
</comment>
<sequence length="179" mass="21438">MVQAWYMNDDVSEENRQEELHLSPPEFIDLDQLYAKTGVLYWKINADDYEKDELYAKIRSDRGYSYQDNLELSRDRIADYEQKCKIFFTEHIHSDEEIRFVLNGSGYFDVRDHEDKWIRIKVEKNDLIVLPAGIYHRFTLDKKDYIKVIRLFVGEPVWTAINRPADDHPARVRYLQSKA</sequence>
<dbReference type="GO" id="GO:0016151">
    <property type="term" value="F:nickel cation binding"/>
    <property type="evidence" value="ECO:0007669"/>
    <property type="project" value="UniProtKB-UniRule"/>
</dbReference>
<feature type="binding site" evidence="12">
    <location>
        <position position="93"/>
    </location>
    <ligand>
        <name>Fe(2+)</name>
        <dbReference type="ChEBI" id="CHEBI:29033"/>
        <note>for iron-dependent acireductone dioxygenase activity</note>
    </ligand>
</feature>
<evidence type="ECO:0000313" key="13">
    <source>
        <dbReference type="EMBL" id="KPM03161.1"/>
    </source>
</evidence>
<keyword evidence="7 12" id="KW-0223">Dioxygenase</keyword>
<dbReference type="FunFam" id="2.60.120.10:FF:000031">
    <property type="entry name" value="1,2-dihydroxy-3-keto-5-methylthiopentene dioxygenase"/>
    <property type="match status" value="1"/>
</dbReference>
<protein>
    <recommendedName>
        <fullName evidence="12">Acireductone dioxygenase</fullName>
    </recommendedName>
    <alternativeName>
        <fullName evidence="12">Acireductone dioxygenase (Fe(2+)-requiring)</fullName>
        <shortName evidence="12">ARD'</shortName>
        <shortName evidence="12">Fe-ARD</shortName>
        <ecNumber evidence="12">1.13.11.54</ecNumber>
    </alternativeName>
    <alternativeName>
        <fullName evidence="12">Acireductone dioxygenase (Ni(2+)-requiring)</fullName>
        <shortName evidence="12">ARD</shortName>
        <shortName evidence="12">Ni-ARD</shortName>
        <ecNumber evidence="12">1.13.11.53</ecNumber>
    </alternativeName>
</protein>
<keyword evidence="8 12" id="KW-0560">Oxidoreductase</keyword>
<evidence type="ECO:0000256" key="10">
    <source>
        <dbReference type="ARBA" id="ARBA00023167"/>
    </source>
</evidence>
<dbReference type="GO" id="GO:0005506">
    <property type="term" value="F:iron ion binding"/>
    <property type="evidence" value="ECO:0007669"/>
    <property type="project" value="UniProtKB-UniRule"/>
</dbReference>
<comment type="catalytic activity">
    <reaction evidence="12">
        <text>1,2-dihydroxy-5-(methylsulfanyl)pent-1-en-3-one + O2 = 3-(methylsulfanyl)propanoate + CO + formate + 2 H(+)</text>
        <dbReference type="Rhea" id="RHEA:14161"/>
        <dbReference type="ChEBI" id="CHEBI:15378"/>
        <dbReference type="ChEBI" id="CHEBI:15379"/>
        <dbReference type="ChEBI" id="CHEBI:15740"/>
        <dbReference type="ChEBI" id="CHEBI:17245"/>
        <dbReference type="ChEBI" id="CHEBI:49016"/>
        <dbReference type="ChEBI" id="CHEBI:49252"/>
        <dbReference type="EC" id="1.13.11.53"/>
    </reaction>
</comment>
<feature type="binding site" evidence="12">
    <location>
        <position position="91"/>
    </location>
    <ligand>
        <name>Fe(2+)</name>
        <dbReference type="ChEBI" id="CHEBI:29033"/>
        <note>for iron-dependent acireductone dioxygenase activity</note>
    </ligand>
</feature>
<evidence type="ECO:0000256" key="6">
    <source>
        <dbReference type="ARBA" id="ARBA00022723"/>
    </source>
</evidence>
<keyword evidence="4 12" id="KW-0533">Nickel</keyword>
<evidence type="ECO:0000256" key="8">
    <source>
        <dbReference type="ARBA" id="ARBA00023002"/>
    </source>
</evidence>
<keyword evidence="9 12" id="KW-0408">Iron</keyword>
<dbReference type="PANTHER" id="PTHR23418:SF0">
    <property type="entry name" value="ACIREDUCTONE DIOXYGENASE"/>
    <property type="match status" value="1"/>
</dbReference>
<comment type="function">
    <text evidence="12">Catalyzes 2 different reactions between oxygen and the acireductone 1,2-dihydroxy-3-keto-5-methylthiopentene (DHK-MTPene) depending upon the metal bound in the active site. Fe-containing acireductone dioxygenase (Fe-ARD) produces formate and 2-keto-4-methylthiobutyrate (KMTB), the alpha-ketoacid precursor of methionine in the methionine recycle pathway. Ni-containing acireductone dioxygenase (Ni-ARD) produces methylthiopropionate, carbon monoxide and formate, and does not lie on the methionine recycle pathway.</text>
</comment>
<evidence type="ECO:0000313" key="14">
    <source>
        <dbReference type="Proteomes" id="UP000616769"/>
    </source>
</evidence>
<feature type="binding site" evidence="12">
    <location>
        <position position="136"/>
    </location>
    <ligand>
        <name>Ni(2+)</name>
        <dbReference type="ChEBI" id="CHEBI:49786"/>
        <note>for nickel-dependent acireductone dioxygenase activity</note>
    </ligand>
</feature>
<comment type="catalytic activity">
    <reaction evidence="1 12">
        <text>1,2-dihydroxy-5-(methylsulfanyl)pent-1-en-3-one + O2 = 4-methylsulfanyl-2-oxobutanoate + formate + 2 H(+)</text>
        <dbReference type="Rhea" id="RHEA:24504"/>
        <dbReference type="ChEBI" id="CHEBI:15378"/>
        <dbReference type="ChEBI" id="CHEBI:15379"/>
        <dbReference type="ChEBI" id="CHEBI:15740"/>
        <dbReference type="ChEBI" id="CHEBI:16723"/>
        <dbReference type="ChEBI" id="CHEBI:49252"/>
        <dbReference type="EC" id="1.13.11.54"/>
    </reaction>
</comment>
<keyword evidence="10 12" id="KW-0486">Methionine biosynthesis</keyword>
<dbReference type="GO" id="GO:0010308">
    <property type="term" value="F:acireductone dioxygenase (Ni2+-requiring) activity"/>
    <property type="evidence" value="ECO:0007669"/>
    <property type="project" value="UniProtKB-UniRule"/>
</dbReference>
<keyword evidence="6 12" id="KW-0479">Metal-binding</keyword>
<evidence type="ECO:0000256" key="5">
    <source>
        <dbReference type="ARBA" id="ARBA00022605"/>
    </source>
</evidence>
<dbReference type="OMA" id="WYMDESQ"/>
<dbReference type="Pfam" id="PF03079">
    <property type="entry name" value="ARD"/>
    <property type="match status" value="1"/>
</dbReference>
<comment type="caution">
    <text evidence="13">The sequence shown here is derived from an EMBL/GenBank/DDBJ whole genome shotgun (WGS) entry which is preliminary data.</text>
</comment>
<dbReference type="GO" id="GO:0005737">
    <property type="term" value="C:cytoplasm"/>
    <property type="evidence" value="ECO:0007669"/>
    <property type="project" value="UniProtKB-SubCell"/>
</dbReference>
<dbReference type="CDD" id="cd02232">
    <property type="entry name" value="cupin_ARD"/>
    <property type="match status" value="1"/>
</dbReference>